<comment type="caution">
    <text evidence="1">The sequence shown here is derived from an EMBL/GenBank/DDBJ whole genome shotgun (WGS) entry which is preliminary data.</text>
</comment>
<reference evidence="1 2" key="1">
    <citation type="submission" date="2019-03" db="EMBL/GenBank/DDBJ databases">
        <title>Single cell metagenomics reveals metabolic interactions within the superorganism composed of flagellate Streblomastix strix and complex community of Bacteroidetes bacteria on its surface.</title>
        <authorList>
            <person name="Treitli S.C."/>
            <person name="Kolisko M."/>
            <person name="Husnik F."/>
            <person name="Keeling P."/>
            <person name="Hampl V."/>
        </authorList>
    </citation>
    <scope>NUCLEOTIDE SEQUENCE [LARGE SCALE GENOMIC DNA]</scope>
    <source>
        <strain evidence="1">ST1C</strain>
    </source>
</reference>
<evidence type="ECO:0000313" key="1">
    <source>
        <dbReference type="EMBL" id="KAA6365246.1"/>
    </source>
</evidence>
<evidence type="ECO:0000313" key="2">
    <source>
        <dbReference type="Proteomes" id="UP000324800"/>
    </source>
</evidence>
<sequence length="131" mass="15139">GRFDYGKVGEKLPQFHPLSCVANMNLAQQFQETEDNLRCLPIGYQLIENFECSQEGQLNTQLSNYYVNVAIVEQNLNHLPQAYKLFVKGREILNILYSRTDNSRMLGMIETCNKQIQEIKKICKAKHISLN</sequence>
<dbReference type="Proteomes" id="UP000324800">
    <property type="component" value="Unassembled WGS sequence"/>
</dbReference>
<organism evidence="1 2">
    <name type="scientific">Streblomastix strix</name>
    <dbReference type="NCBI Taxonomy" id="222440"/>
    <lineage>
        <taxon>Eukaryota</taxon>
        <taxon>Metamonada</taxon>
        <taxon>Preaxostyla</taxon>
        <taxon>Oxymonadida</taxon>
        <taxon>Streblomastigidae</taxon>
        <taxon>Streblomastix</taxon>
    </lineage>
</organism>
<accession>A0A5J4U354</accession>
<feature type="non-terminal residue" evidence="1">
    <location>
        <position position="1"/>
    </location>
</feature>
<dbReference type="AlphaFoldDB" id="A0A5J4U354"/>
<protein>
    <submittedName>
        <fullName evidence="1">Uncharacterized protein</fullName>
    </submittedName>
</protein>
<name>A0A5J4U354_9EUKA</name>
<proteinExistence type="predicted"/>
<gene>
    <name evidence="1" type="ORF">EZS28_039226</name>
</gene>
<dbReference type="EMBL" id="SNRW01020660">
    <property type="protein sequence ID" value="KAA6365246.1"/>
    <property type="molecule type" value="Genomic_DNA"/>
</dbReference>